<evidence type="ECO:0000313" key="1">
    <source>
        <dbReference type="EMBL" id="MDY0396107.1"/>
    </source>
</evidence>
<name>A0ABU5C9U3_9BACI</name>
<evidence type="ECO:0000313" key="2">
    <source>
        <dbReference type="Proteomes" id="UP001281447"/>
    </source>
</evidence>
<organism evidence="1 2">
    <name type="scientific">Tigheibacillus halophilus</name>
    <dbReference type="NCBI Taxonomy" id="361280"/>
    <lineage>
        <taxon>Bacteria</taxon>
        <taxon>Bacillati</taxon>
        <taxon>Bacillota</taxon>
        <taxon>Bacilli</taxon>
        <taxon>Bacillales</taxon>
        <taxon>Bacillaceae</taxon>
        <taxon>Tigheibacillus</taxon>
    </lineage>
</organism>
<dbReference type="EMBL" id="JAWDIP010000004">
    <property type="protein sequence ID" value="MDY0396107.1"/>
    <property type="molecule type" value="Genomic_DNA"/>
</dbReference>
<reference evidence="1 2" key="1">
    <citation type="submission" date="2023-10" db="EMBL/GenBank/DDBJ databases">
        <title>Virgibacillus halophilus 5B73C genome.</title>
        <authorList>
            <person name="Miliotis G."/>
            <person name="Sengupta P."/>
            <person name="Hameed A."/>
            <person name="Chuvochina M."/>
            <person name="Mcdonagh F."/>
            <person name="Simpson A.C."/>
            <person name="Singh N.K."/>
            <person name="Rekha P.D."/>
            <person name="Raman K."/>
            <person name="Hugenholtz P."/>
            <person name="Venkateswaran K."/>
        </authorList>
    </citation>
    <scope>NUCLEOTIDE SEQUENCE [LARGE SCALE GENOMIC DNA]</scope>
    <source>
        <strain evidence="1 2">5B73C</strain>
    </source>
</reference>
<accession>A0ABU5C9U3</accession>
<comment type="caution">
    <text evidence="1">The sequence shown here is derived from an EMBL/GenBank/DDBJ whole genome shotgun (WGS) entry which is preliminary data.</text>
</comment>
<keyword evidence="2" id="KW-1185">Reference proteome</keyword>
<proteinExistence type="predicted"/>
<gene>
    <name evidence="1" type="ORF">RWE15_19230</name>
</gene>
<dbReference type="Proteomes" id="UP001281447">
    <property type="component" value="Unassembled WGS sequence"/>
</dbReference>
<sequence>MITVHTNTLISTLLLDDDLPSDYTRRPEKYIVSLSNINAKKVYGVPFEG</sequence>
<protein>
    <submittedName>
        <fullName evidence="1">Uncharacterized protein</fullName>
    </submittedName>
</protein>